<dbReference type="SMART" id="SM00487">
    <property type="entry name" value="DEXDc"/>
    <property type="match status" value="1"/>
</dbReference>
<keyword evidence="2 8" id="KW-0547">Nucleotide-binding</keyword>
<dbReference type="Proteomes" id="UP000002748">
    <property type="component" value="Unassembled WGS sequence"/>
</dbReference>
<dbReference type="InterPro" id="IPR050079">
    <property type="entry name" value="DEAD_box_RNA_helicase"/>
</dbReference>
<feature type="domain" description="Helicase ATP-binding" evidence="10">
    <location>
        <begin position="207"/>
        <end position="419"/>
    </location>
</feature>
<dbReference type="PANTHER" id="PTHR47959">
    <property type="entry name" value="ATP-DEPENDENT RNA HELICASE RHLE-RELATED"/>
    <property type="match status" value="1"/>
</dbReference>
<dbReference type="PROSITE" id="PS51192">
    <property type="entry name" value="HELICASE_ATP_BIND_1"/>
    <property type="match status" value="1"/>
</dbReference>
<dbReference type="InterPro" id="IPR001650">
    <property type="entry name" value="Helicase_C-like"/>
</dbReference>
<dbReference type="OrthoDB" id="4310724at2759"/>
<dbReference type="InterPro" id="IPR000629">
    <property type="entry name" value="RNA-helicase_DEAD-box_CS"/>
</dbReference>
<evidence type="ECO:0000313" key="13">
    <source>
        <dbReference type="Proteomes" id="UP000002748"/>
    </source>
</evidence>
<dbReference type="Pfam" id="PF00270">
    <property type="entry name" value="DEAD"/>
    <property type="match status" value="1"/>
</dbReference>
<proteinExistence type="inferred from homology"/>
<evidence type="ECO:0000256" key="6">
    <source>
        <dbReference type="ARBA" id="ARBA00022884"/>
    </source>
</evidence>
<comment type="caution">
    <text evidence="12">The sequence shown here is derived from an EMBL/GenBank/DDBJ whole genome shotgun (WGS) entry which is preliminary data.</text>
</comment>
<dbReference type="SMART" id="SM00490">
    <property type="entry name" value="HELICc"/>
    <property type="match status" value="1"/>
</dbReference>
<dbReference type="HOGENOM" id="CLU_003041_13_0_1"/>
<dbReference type="GeneID" id="25986551"/>
<feature type="compositionally biased region" description="Acidic residues" evidence="9">
    <location>
        <begin position="124"/>
        <end position="154"/>
    </location>
</feature>
<keyword evidence="6" id="KW-0694">RNA-binding</keyword>
<dbReference type="KEGG" id="tasa:A1Q1_03038"/>
<evidence type="ECO:0000313" key="12">
    <source>
        <dbReference type="EMBL" id="EJT48000.1"/>
    </source>
</evidence>
<dbReference type="GO" id="GO:0005524">
    <property type="term" value="F:ATP binding"/>
    <property type="evidence" value="ECO:0007669"/>
    <property type="project" value="UniProtKB-KW"/>
</dbReference>
<evidence type="ECO:0000256" key="5">
    <source>
        <dbReference type="ARBA" id="ARBA00022840"/>
    </source>
</evidence>
<evidence type="ECO:0000256" key="4">
    <source>
        <dbReference type="ARBA" id="ARBA00022806"/>
    </source>
</evidence>
<dbReference type="VEuPathDB" id="FungiDB:A1Q1_03038"/>
<feature type="compositionally biased region" description="Low complexity" evidence="9">
    <location>
        <begin position="26"/>
        <end position="37"/>
    </location>
</feature>
<name>J4UB39_TRIAS</name>
<evidence type="ECO:0000256" key="3">
    <source>
        <dbReference type="ARBA" id="ARBA00022801"/>
    </source>
</evidence>
<dbReference type="PROSITE" id="PS51194">
    <property type="entry name" value="HELICASE_CTER"/>
    <property type="match status" value="1"/>
</dbReference>
<sequence length="779" mass="85578">MTPTTVTPKLSAVRKDARQRLKSLKKSGGLKAKSAGKGSKRPTEDEETAAAEPPKKKRIRSDQLKWKEVKTSSLPGMDAGGGMMMLEELDGVGIEWEQQDDGRKVARFVTSGKDGKKQQVAIESESEGEDDGEEWTGIAEDGEEGSDEEDAEEGDLPTFAGLKASELDDEDIRLLPAWAKIPLHASLKKCLLGLGFANPTEIQKQAVPLALEGRDVVGVAETTLAYSLPVLSYLLRQPPPRAGKKRPLSALILCPTRELAIQVTDHLTNVVKSVTPEGAKVPRISVGSVVGGLSAHKQRRILDRGADILVATPGRLWDLVKTDDALAASLRTLRFLIVDEADRMIENGHFAELEHIVQLSRRTQVQAEDEDDDPVFAQMATALEQAEPRDDLQTFVFSATLSKDLQENLKKRRRRPLKRKGKRASTLDELLETLDFRDETPAIVDLTPKGNKVSTLREAMVDAVLAEKDLYLYYFLLRYPGRSLVFVGSIDGIRRLVPLLEQLRLPVFPLHSQLQQKQRLRNLERFKASSDGVLIATDVAARGLDIPHVDHVVHFNLPRTADAYVHRSGRTARAQNPGFALQIVSPEDKNVQRGLLKSLGRSAPPPDLQIEAGFLPKLKERIAVAREIEGAQHKAKKESHDRNWLAEAAEAMDIDIDPGMFSDFEEDDPDAPTSRNSKKGKKGKAEGKVDGLKAKLNHLLDQPLIARGVSTRYPTSGSRVIIDDVVAGTSHVNMLGAGTEAAYEVADKQKSKPKPKPKAQPEEPKANGRGKGGKKGKKH</sequence>
<keyword evidence="5 8" id="KW-0067">ATP-binding</keyword>
<feature type="region of interest" description="Disordered" evidence="9">
    <location>
        <begin position="116"/>
        <end position="154"/>
    </location>
</feature>
<dbReference type="Pfam" id="PF00271">
    <property type="entry name" value="Helicase_C"/>
    <property type="match status" value="1"/>
</dbReference>
<gene>
    <name evidence="12" type="ORF">A1Q1_03038</name>
</gene>
<evidence type="ECO:0000256" key="1">
    <source>
        <dbReference type="ARBA" id="ARBA00012552"/>
    </source>
</evidence>
<dbReference type="PROSITE" id="PS00039">
    <property type="entry name" value="DEAD_ATP_HELICASE"/>
    <property type="match status" value="1"/>
</dbReference>
<feature type="region of interest" description="Disordered" evidence="9">
    <location>
        <begin position="743"/>
        <end position="779"/>
    </location>
</feature>
<evidence type="ECO:0000259" key="11">
    <source>
        <dbReference type="PROSITE" id="PS51194"/>
    </source>
</evidence>
<dbReference type="CDD" id="cd18787">
    <property type="entry name" value="SF2_C_DEAD"/>
    <property type="match status" value="1"/>
</dbReference>
<dbReference type="InterPro" id="IPR027417">
    <property type="entry name" value="P-loop_NTPase"/>
</dbReference>
<dbReference type="EC" id="3.6.4.13" evidence="1"/>
<organism evidence="12 13">
    <name type="scientific">Trichosporon asahii var. asahii (strain ATCC 90039 / CBS 2479 / JCM 2466 / KCTC 7840 / NBRC 103889/ NCYC 2677 / UAMH 7654)</name>
    <name type="common">Yeast</name>
    <dbReference type="NCBI Taxonomy" id="1186058"/>
    <lineage>
        <taxon>Eukaryota</taxon>
        <taxon>Fungi</taxon>
        <taxon>Dikarya</taxon>
        <taxon>Basidiomycota</taxon>
        <taxon>Agaricomycotina</taxon>
        <taxon>Tremellomycetes</taxon>
        <taxon>Trichosporonales</taxon>
        <taxon>Trichosporonaceae</taxon>
        <taxon>Trichosporon</taxon>
    </lineage>
</organism>
<feature type="region of interest" description="Disordered" evidence="9">
    <location>
        <begin position="658"/>
        <end position="689"/>
    </location>
</feature>
<dbReference type="InterPro" id="IPR011545">
    <property type="entry name" value="DEAD/DEAH_box_helicase_dom"/>
</dbReference>
<protein>
    <recommendedName>
        <fullName evidence="1">RNA helicase</fullName>
        <ecNumber evidence="1">3.6.4.13</ecNumber>
    </recommendedName>
</protein>
<dbReference type="GO" id="GO:0003723">
    <property type="term" value="F:RNA binding"/>
    <property type="evidence" value="ECO:0007669"/>
    <property type="project" value="UniProtKB-KW"/>
</dbReference>
<dbReference type="GO" id="GO:0016787">
    <property type="term" value="F:hydrolase activity"/>
    <property type="evidence" value="ECO:0007669"/>
    <property type="project" value="UniProtKB-KW"/>
</dbReference>
<reference evidence="12 13" key="1">
    <citation type="journal article" date="2012" name="Eukaryot. Cell">
        <title>Draft genome sequence of CBS 2479, the standard type strain of Trichosporon asahii.</title>
        <authorList>
            <person name="Yang R.Y."/>
            <person name="Li H.T."/>
            <person name="Zhu H."/>
            <person name="Zhou G.P."/>
            <person name="Wang M."/>
            <person name="Wang L."/>
        </authorList>
    </citation>
    <scope>NUCLEOTIDE SEQUENCE [LARGE SCALE GENOMIC DNA]</scope>
    <source>
        <strain evidence="13">ATCC 90039 / CBS 2479 / JCM 2466 / KCTC 7840 / NCYC 2677 / UAMH 7654</strain>
    </source>
</reference>
<dbReference type="GO" id="GO:0003724">
    <property type="term" value="F:RNA helicase activity"/>
    <property type="evidence" value="ECO:0007669"/>
    <property type="project" value="UniProtKB-EC"/>
</dbReference>
<dbReference type="EMBL" id="ALBS01000217">
    <property type="protein sequence ID" value="EJT48000.1"/>
    <property type="molecule type" value="Genomic_DNA"/>
</dbReference>
<evidence type="ECO:0000256" key="8">
    <source>
        <dbReference type="RuleBase" id="RU000492"/>
    </source>
</evidence>
<feature type="domain" description="Helicase C-terminal" evidence="11">
    <location>
        <begin position="469"/>
        <end position="614"/>
    </location>
</feature>
<feature type="region of interest" description="Disordered" evidence="9">
    <location>
        <begin position="1"/>
        <end position="82"/>
    </location>
</feature>
<dbReference type="AlphaFoldDB" id="J4UB39"/>
<dbReference type="SUPFAM" id="SSF52540">
    <property type="entry name" value="P-loop containing nucleoside triphosphate hydrolases"/>
    <property type="match status" value="1"/>
</dbReference>
<comment type="catalytic activity">
    <reaction evidence="7">
        <text>ATP + H2O = ADP + phosphate + H(+)</text>
        <dbReference type="Rhea" id="RHEA:13065"/>
        <dbReference type="ChEBI" id="CHEBI:15377"/>
        <dbReference type="ChEBI" id="CHEBI:15378"/>
        <dbReference type="ChEBI" id="CHEBI:30616"/>
        <dbReference type="ChEBI" id="CHEBI:43474"/>
        <dbReference type="ChEBI" id="CHEBI:456216"/>
        <dbReference type="EC" id="3.6.4.13"/>
    </reaction>
</comment>
<evidence type="ECO:0000256" key="9">
    <source>
        <dbReference type="SAM" id="MobiDB-lite"/>
    </source>
</evidence>
<keyword evidence="4 8" id="KW-0347">Helicase</keyword>
<dbReference type="RefSeq" id="XP_014179742.1">
    <property type="nucleotide sequence ID" value="XM_014324267.1"/>
</dbReference>
<evidence type="ECO:0000256" key="7">
    <source>
        <dbReference type="ARBA" id="ARBA00047984"/>
    </source>
</evidence>
<feature type="compositionally biased region" description="Basic and acidic residues" evidence="9">
    <location>
        <begin position="60"/>
        <end position="70"/>
    </location>
</feature>
<evidence type="ECO:0000256" key="2">
    <source>
        <dbReference type="ARBA" id="ARBA00022741"/>
    </source>
</evidence>
<dbReference type="Gene3D" id="3.40.50.300">
    <property type="entry name" value="P-loop containing nucleotide triphosphate hydrolases"/>
    <property type="match status" value="2"/>
</dbReference>
<dbReference type="InterPro" id="IPR014001">
    <property type="entry name" value="Helicase_ATP-bd"/>
</dbReference>
<dbReference type="PANTHER" id="PTHR47959:SF1">
    <property type="entry name" value="ATP-DEPENDENT RNA HELICASE DBPA"/>
    <property type="match status" value="1"/>
</dbReference>
<keyword evidence="3 8" id="KW-0378">Hydrolase</keyword>
<comment type="similarity">
    <text evidence="8">Belongs to the DEAD box helicase family.</text>
</comment>
<evidence type="ECO:0000259" key="10">
    <source>
        <dbReference type="PROSITE" id="PS51192"/>
    </source>
</evidence>
<dbReference type="GO" id="GO:0005829">
    <property type="term" value="C:cytosol"/>
    <property type="evidence" value="ECO:0007669"/>
    <property type="project" value="TreeGrafter"/>
</dbReference>
<accession>J4UB39</accession>